<dbReference type="SUPFAM" id="SSF102114">
    <property type="entry name" value="Radical SAM enzymes"/>
    <property type="match status" value="1"/>
</dbReference>
<evidence type="ECO:0000256" key="3">
    <source>
        <dbReference type="ARBA" id="ARBA00023014"/>
    </source>
</evidence>
<comment type="caution">
    <text evidence="5">The sequence shown here is derived from an EMBL/GenBank/DDBJ whole genome shotgun (WGS) entry which is preliminary data.</text>
</comment>
<dbReference type="InterPro" id="IPR007197">
    <property type="entry name" value="rSAM"/>
</dbReference>
<dbReference type="Proteomes" id="UP000178155">
    <property type="component" value="Unassembled WGS sequence"/>
</dbReference>
<gene>
    <name evidence="5" type="ORF">A3I39_02350</name>
</gene>
<keyword evidence="1" id="KW-0479">Metal-binding</keyword>
<dbReference type="InterPro" id="IPR058240">
    <property type="entry name" value="rSAM_sf"/>
</dbReference>
<sequence length="281" mass="32256">MEKRKLTSEVVKKYDEAGLKIDHERVLTYSQLSCPLECAYCFVNDMTTNQQKEVAYLTENQIDLLENLPEEIRLIMLGCDTEFFQNKPQSLDILRRISKFGRDISMITKIPISEVMVADIKRIYDEMKSRGNFLSVSMSLPCISEKMLAKYEPQTPAPERRLATLKIISENEIPAMLAIRPLLPDISVGELEEIVALSRDFVVGYYSGPLYLNDDRIAKLLPETIVEQEARQPHWMLDGNTFKEIKKEGQIEFLKSTVEKSGRQFFEGAADGMKYLRGNIK</sequence>
<proteinExistence type="predicted"/>
<evidence type="ECO:0000256" key="2">
    <source>
        <dbReference type="ARBA" id="ARBA00023004"/>
    </source>
</evidence>
<keyword evidence="2" id="KW-0408">Iron</keyword>
<dbReference type="PANTHER" id="PTHR43432:SF4">
    <property type="entry name" value="RADICAL SAM CORE DOMAIN-CONTAINING PROTEIN"/>
    <property type="match status" value="1"/>
</dbReference>
<accession>A0A1F8H7C4</accession>
<keyword evidence="3" id="KW-0411">Iron-sulfur</keyword>
<feature type="domain" description="Radical SAM core" evidence="4">
    <location>
        <begin position="33"/>
        <end position="196"/>
    </location>
</feature>
<dbReference type="PANTHER" id="PTHR43432">
    <property type="entry name" value="SLR0285 PROTEIN"/>
    <property type="match status" value="1"/>
</dbReference>
<dbReference type="Gene3D" id="3.80.30.30">
    <property type="match status" value="1"/>
</dbReference>
<evidence type="ECO:0000256" key="1">
    <source>
        <dbReference type="ARBA" id="ARBA00022723"/>
    </source>
</evidence>
<dbReference type="GO" id="GO:0003824">
    <property type="term" value="F:catalytic activity"/>
    <property type="evidence" value="ECO:0007669"/>
    <property type="project" value="InterPro"/>
</dbReference>
<dbReference type="AlphaFoldDB" id="A0A1F8H7C4"/>
<evidence type="ECO:0000259" key="4">
    <source>
        <dbReference type="Pfam" id="PF04055"/>
    </source>
</evidence>
<organism evidence="5 6">
    <name type="scientific">Candidatus Yanofskybacteria bacterium RIFCSPLOWO2_02_FULL_47_9b</name>
    <dbReference type="NCBI Taxonomy" id="1802708"/>
    <lineage>
        <taxon>Bacteria</taxon>
        <taxon>Candidatus Yanofskyibacteriota</taxon>
    </lineage>
</organism>
<evidence type="ECO:0000313" key="5">
    <source>
        <dbReference type="EMBL" id="OGN32928.1"/>
    </source>
</evidence>
<dbReference type="InterPro" id="IPR040086">
    <property type="entry name" value="MJ0683-like"/>
</dbReference>
<dbReference type="Pfam" id="PF04055">
    <property type="entry name" value="Radical_SAM"/>
    <property type="match status" value="1"/>
</dbReference>
<dbReference type="SFLD" id="SFLDS00029">
    <property type="entry name" value="Radical_SAM"/>
    <property type="match status" value="1"/>
</dbReference>
<dbReference type="EMBL" id="MGKW01000044">
    <property type="protein sequence ID" value="OGN32928.1"/>
    <property type="molecule type" value="Genomic_DNA"/>
</dbReference>
<reference evidence="5 6" key="1">
    <citation type="journal article" date="2016" name="Nat. Commun.">
        <title>Thousands of microbial genomes shed light on interconnected biogeochemical processes in an aquifer system.</title>
        <authorList>
            <person name="Anantharaman K."/>
            <person name="Brown C.T."/>
            <person name="Hug L.A."/>
            <person name="Sharon I."/>
            <person name="Castelle C.J."/>
            <person name="Probst A.J."/>
            <person name="Thomas B.C."/>
            <person name="Singh A."/>
            <person name="Wilkins M.J."/>
            <person name="Karaoz U."/>
            <person name="Brodie E.L."/>
            <person name="Williams K.H."/>
            <person name="Hubbard S.S."/>
            <person name="Banfield J.F."/>
        </authorList>
    </citation>
    <scope>NUCLEOTIDE SEQUENCE [LARGE SCALE GENOMIC DNA]</scope>
</reference>
<evidence type="ECO:0000313" key="6">
    <source>
        <dbReference type="Proteomes" id="UP000178155"/>
    </source>
</evidence>
<dbReference type="SFLD" id="SFLDG01084">
    <property type="entry name" value="Uncharacterised_Radical_SAM_Su"/>
    <property type="match status" value="1"/>
</dbReference>
<protein>
    <recommendedName>
        <fullName evidence="4">Radical SAM core domain-containing protein</fullName>
    </recommendedName>
</protein>
<dbReference type="GO" id="GO:0046872">
    <property type="term" value="F:metal ion binding"/>
    <property type="evidence" value="ECO:0007669"/>
    <property type="project" value="UniProtKB-KW"/>
</dbReference>
<name>A0A1F8H7C4_9BACT</name>
<dbReference type="GO" id="GO:0051536">
    <property type="term" value="F:iron-sulfur cluster binding"/>
    <property type="evidence" value="ECO:0007669"/>
    <property type="project" value="UniProtKB-KW"/>
</dbReference>